<gene>
    <name evidence="2" type="ORF">FEZ08_09780</name>
</gene>
<evidence type="ECO:0000313" key="3">
    <source>
        <dbReference type="Proteomes" id="UP000306912"/>
    </source>
</evidence>
<sequence>MYKKGVFIMRKHSLWGLISTAVAVLVLLSACSIPGIPNSSTPPESENVADFSNIHYQLIGDLDVENRVATGTQTTTFTASSIAEPLDTVGFHLYANSYSSPETSPSMGYSSIPAKDALGRITVTEATVNGNKIEKFNSEGQFLELKLPEAIQPGETVEVTLVFNTKVPVSTERFGCYEEICSYTQWHPLLAKYNVDTKTWDDHNYALQGESDYIDDASYNATLTYPEKYTAVTGGVDNEKVLDGKKQLTAELEHGRIFAIIISEHFEIKEKTFDETTIRTVHDSRNTDFTEKDNENLFTDANGAISFFSEKLGEFAYAKQFDIVETAVEGFAMEYSGLVQMGYFFNGQHDYQFYDVVAHEIGHQWMYSKIGSNSASSPFIDEGFTTFITAYYYEIEHQDNPDAEYLGLSSLAAYYTGQTIHGPIGESVYYFDKQGAYAYSDAVYSGTALALNELRLLDGQKLDAVLAAIADKHSYGFVTRNDIYSYIEEQYGVDTKEQFMYMINEPYYKYPTMLIGTQL</sequence>
<dbReference type="InterPro" id="IPR027268">
    <property type="entry name" value="Peptidase_M4/M1_CTD_sf"/>
</dbReference>
<name>A0A5R8Q8T2_9FIRM</name>
<organism evidence="2 3">
    <name type="scientific">Culicoidibacter larvae</name>
    <dbReference type="NCBI Taxonomy" id="2579976"/>
    <lineage>
        <taxon>Bacteria</taxon>
        <taxon>Bacillati</taxon>
        <taxon>Bacillota</taxon>
        <taxon>Culicoidibacteria</taxon>
        <taxon>Culicoidibacterales</taxon>
        <taxon>Culicoidibacteraceae</taxon>
        <taxon>Culicoidibacter</taxon>
    </lineage>
</organism>
<dbReference type="GO" id="GO:0008237">
    <property type="term" value="F:metallopeptidase activity"/>
    <property type="evidence" value="ECO:0007669"/>
    <property type="project" value="InterPro"/>
</dbReference>
<keyword evidence="3" id="KW-1185">Reference proteome</keyword>
<comment type="caution">
    <text evidence="2">The sequence shown here is derived from an EMBL/GenBank/DDBJ whole genome shotgun (WGS) entry which is preliminary data.</text>
</comment>
<dbReference type="Gene3D" id="1.10.390.10">
    <property type="entry name" value="Neutral Protease Domain 2"/>
    <property type="match status" value="1"/>
</dbReference>
<dbReference type="PROSITE" id="PS51257">
    <property type="entry name" value="PROKAR_LIPOPROTEIN"/>
    <property type="match status" value="1"/>
</dbReference>
<feature type="domain" description="Peptidase M1 membrane alanine aminopeptidase" evidence="1">
    <location>
        <begin position="348"/>
        <end position="496"/>
    </location>
</feature>
<dbReference type="OrthoDB" id="3268975at2"/>
<proteinExistence type="predicted"/>
<dbReference type="EMBL" id="VBWP01000009">
    <property type="protein sequence ID" value="TLG72111.1"/>
    <property type="molecule type" value="Genomic_DNA"/>
</dbReference>
<dbReference type="Proteomes" id="UP000306912">
    <property type="component" value="Unassembled WGS sequence"/>
</dbReference>
<evidence type="ECO:0000313" key="2">
    <source>
        <dbReference type="EMBL" id="TLG72111.1"/>
    </source>
</evidence>
<dbReference type="Gene3D" id="2.60.40.1730">
    <property type="entry name" value="tricorn interacting facor f3 domain"/>
    <property type="match status" value="1"/>
</dbReference>
<protein>
    <submittedName>
        <fullName evidence="2">M1 family metallopeptidase</fullName>
    </submittedName>
</protein>
<dbReference type="GO" id="GO:0008270">
    <property type="term" value="F:zinc ion binding"/>
    <property type="evidence" value="ECO:0007669"/>
    <property type="project" value="InterPro"/>
</dbReference>
<dbReference type="InterPro" id="IPR014782">
    <property type="entry name" value="Peptidase_M1_dom"/>
</dbReference>
<dbReference type="InterPro" id="IPR042097">
    <property type="entry name" value="Aminopeptidase_N-like_N_sf"/>
</dbReference>
<dbReference type="Pfam" id="PF01433">
    <property type="entry name" value="Peptidase_M1"/>
    <property type="match status" value="1"/>
</dbReference>
<dbReference type="SUPFAM" id="SSF55486">
    <property type="entry name" value="Metalloproteases ('zincins'), catalytic domain"/>
    <property type="match status" value="1"/>
</dbReference>
<evidence type="ECO:0000259" key="1">
    <source>
        <dbReference type="Pfam" id="PF01433"/>
    </source>
</evidence>
<dbReference type="AlphaFoldDB" id="A0A5R8Q8T2"/>
<accession>A0A5R8Q8T2</accession>
<dbReference type="InParanoid" id="A0A5R8Q8T2"/>
<reference evidence="2 3" key="1">
    <citation type="submission" date="2019-05" db="EMBL/GenBank/DDBJ databases">
        <title>Culicoidintestinum kansasii gen. nov., sp. nov. from the gastrointestinal tract of the biting midge, Culicoides sonorensis.</title>
        <authorList>
            <person name="Neupane S."/>
            <person name="Ghosh A."/>
            <person name="Gunther S."/>
            <person name="Martin K."/>
            <person name="Zurek L."/>
        </authorList>
    </citation>
    <scope>NUCLEOTIDE SEQUENCE [LARGE SCALE GENOMIC DNA]</scope>
    <source>
        <strain evidence="2 3">CS-1</strain>
    </source>
</reference>